<reference evidence="2 3" key="1">
    <citation type="journal article" date="2018" name="Mol. Biol. Evol.">
        <title>Broad Genomic Sampling Reveals a Smut Pathogenic Ancestry of the Fungal Clade Ustilaginomycotina.</title>
        <authorList>
            <person name="Kijpornyongpan T."/>
            <person name="Mondo S.J."/>
            <person name="Barry K."/>
            <person name="Sandor L."/>
            <person name="Lee J."/>
            <person name="Lipzen A."/>
            <person name="Pangilinan J."/>
            <person name="LaButti K."/>
            <person name="Hainaut M."/>
            <person name="Henrissat B."/>
            <person name="Grigoriev I.V."/>
            <person name="Spatafora J.W."/>
            <person name="Aime M.C."/>
        </authorList>
    </citation>
    <scope>NUCLEOTIDE SEQUENCE [LARGE SCALE GENOMIC DNA]</scope>
    <source>
        <strain evidence="2 3">MCA 3882</strain>
    </source>
</reference>
<dbReference type="RefSeq" id="XP_025358890.1">
    <property type="nucleotide sequence ID" value="XM_025498509.1"/>
</dbReference>
<proteinExistence type="predicted"/>
<evidence type="ECO:0000256" key="1">
    <source>
        <dbReference type="SAM" id="SignalP"/>
    </source>
</evidence>
<gene>
    <name evidence="2" type="ORF">FA14DRAFT_160054</name>
</gene>
<name>A0A316VNE3_9BASI</name>
<sequence>MKFITPLLISLTIFGGVCLAASAANNGTSTASCTPTYKGKLHVTDLSELTNTANEDQRGYRVDVISGEEHDHITKQWSRGASDFIFEKCVLKGWNSGSKEYGTLKVDEFTVTNHVVTAEKRTDQLTLDGETYTGHILRFHTIGTPQSKRLDKQWFEAKHQDDKAGGAYVTLELTGNPNNKNADYDLPNAFFGTYDKNGLDRVLVTKSNTNYKLTVFDVKKL</sequence>
<keyword evidence="3" id="KW-1185">Reference proteome</keyword>
<dbReference type="InParanoid" id="A0A316VNE3"/>
<keyword evidence="1" id="KW-0732">Signal</keyword>
<dbReference type="EMBL" id="KZ819602">
    <property type="protein sequence ID" value="PWN38588.1"/>
    <property type="molecule type" value="Genomic_DNA"/>
</dbReference>
<feature type="chain" id="PRO_5016356620" evidence="1">
    <location>
        <begin position="24"/>
        <end position="221"/>
    </location>
</feature>
<evidence type="ECO:0000313" key="3">
    <source>
        <dbReference type="Proteomes" id="UP000245771"/>
    </source>
</evidence>
<dbReference type="Proteomes" id="UP000245771">
    <property type="component" value="Unassembled WGS sequence"/>
</dbReference>
<feature type="signal peptide" evidence="1">
    <location>
        <begin position="1"/>
        <end position="23"/>
    </location>
</feature>
<protein>
    <submittedName>
        <fullName evidence="2">Uncharacterized protein</fullName>
    </submittedName>
</protein>
<organism evidence="2 3">
    <name type="scientific">Meira miltonrushii</name>
    <dbReference type="NCBI Taxonomy" id="1280837"/>
    <lineage>
        <taxon>Eukaryota</taxon>
        <taxon>Fungi</taxon>
        <taxon>Dikarya</taxon>
        <taxon>Basidiomycota</taxon>
        <taxon>Ustilaginomycotina</taxon>
        <taxon>Exobasidiomycetes</taxon>
        <taxon>Exobasidiales</taxon>
        <taxon>Brachybasidiaceae</taxon>
        <taxon>Meira</taxon>
    </lineage>
</organism>
<dbReference type="PROSITE" id="PS51257">
    <property type="entry name" value="PROKAR_LIPOPROTEIN"/>
    <property type="match status" value="1"/>
</dbReference>
<evidence type="ECO:0000313" key="2">
    <source>
        <dbReference type="EMBL" id="PWN38588.1"/>
    </source>
</evidence>
<dbReference type="AlphaFoldDB" id="A0A316VNE3"/>
<dbReference type="OrthoDB" id="3415996at2759"/>
<dbReference type="GeneID" id="37020290"/>
<accession>A0A316VNE3</accession>